<evidence type="ECO:0000256" key="4">
    <source>
        <dbReference type="ARBA" id="ARBA00022598"/>
    </source>
</evidence>
<evidence type="ECO:0000256" key="8">
    <source>
        <dbReference type="ARBA" id="ARBA00022917"/>
    </source>
</evidence>
<proteinExistence type="inferred from homology"/>
<evidence type="ECO:0000256" key="3">
    <source>
        <dbReference type="ARBA" id="ARBA00022490"/>
    </source>
</evidence>
<keyword evidence="4" id="KW-0436">Ligase</keyword>
<dbReference type="Gene3D" id="3.10.290.10">
    <property type="entry name" value="RNA-binding S4 domain"/>
    <property type="match status" value="1"/>
</dbReference>
<dbReference type="CDD" id="cd00165">
    <property type="entry name" value="S4"/>
    <property type="match status" value="1"/>
</dbReference>
<dbReference type="InterPro" id="IPR002307">
    <property type="entry name" value="Tyr-tRNA-ligase"/>
</dbReference>
<keyword evidence="6" id="KW-0067">ATP-binding</keyword>
<feature type="domain" description="RNA-binding S4" evidence="12">
    <location>
        <begin position="341"/>
        <end position="399"/>
    </location>
</feature>
<comment type="catalytic activity">
    <reaction evidence="11">
        <text>tRNA(Tyr) + L-tyrosine + ATP = L-tyrosyl-tRNA(Tyr) + AMP + diphosphate + H(+)</text>
        <dbReference type="Rhea" id="RHEA:10220"/>
        <dbReference type="Rhea" id="RHEA-COMP:9706"/>
        <dbReference type="Rhea" id="RHEA-COMP:9707"/>
        <dbReference type="ChEBI" id="CHEBI:15378"/>
        <dbReference type="ChEBI" id="CHEBI:30616"/>
        <dbReference type="ChEBI" id="CHEBI:33019"/>
        <dbReference type="ChEBI" id="CHEBI:58315"/>
        <dbReference type="ChEBI" id="CHEBI:78442"/>
        <dbReference type="ChEBI" id="CHEBI:78536"/>
        <dbReference type="ChEBI" id="CHEBI:456215"/>
        <dbReference type="EC" id="6.1.1.1"/>
    </reaction>
</comment>
<evidence type="ECO:0000256" key="7">
    <source>
        <dbReference type="ARBA" id="ARBA00022884"/>
    </source>
</evidence>
<evidence type="ECO:0000259" key="12">
    <source>
        <dbReference type="SMART" id="SM00363"/>
    </source>
</evidence>
<dbReference type="Gene3D" id="1.10.240.10">
    <property type="entry name" value="Tyrosyl-Transfer RNA Synthetase"/>
    <property type="match status" value="1"/>
</dbReference>
<accession>A0A382C6Z4</accession>
<dbReference type="PANTHER" id="PTHR11766:SF1">
    <property type="entry name" value="TYROSINE--TRNA LIGASE"/>
    <property type="match status" value="1"/>
</dbReference>
<dbReference type="HAMAP" id="MF_02007">
    <property type="entry name" value="Tyr_tRNA_synth_type2"/>
    <property type="match status" value="1"/>
</dbReference>
<dbReference type="GO" id="GO:0004831">
    <property type="term" value="F:tyrosine-tRNA ligase activity"/>
    <property type="evidence" value="ECO:0007669"/>
    <property type="project" value="UniProtKB-EC"/>
</dbReference>
<reference evidence="13" key="1">
    <citation type="submission" date="2018-05" db="EMBL/GenBank/DDBJ databases">
        <authorList>
            <person name="Lanie J.A."/>
            <person name="Ng W.-L."/>
            <person name="Kazmierczak K.M."/>
            <person name="Andrzejewski T.M."/>
            <person name="Davidsen T.M."/>
            <person name="Wayne K.J."/>
            <person name="Tettelin H."/>
            <person name="Glass J.I."/>
            <person name="Rusch D."/>
            <person name="Podicherti R."/>
            <person name="Tsui H.-C.T."/>
            <person name="Winkler M.E."/>
        </authorList>
    </citation>
    <scope>NUCLEOTIDE SEQUENCE</scope>
</reference>
<keyword evidence="5" id="KW-0547">Nucleotide-binding</keyword>
<comment type="subunit">
    <text evidence="1">Homodimer.</text>
</comment>
<dbReference type="PANTHER" id="PTHR11766">
    <property type="entry name" value="TYROSYL-TRNA SYNTHETASE"/>
    <property type="match status" value="1"/>
</dbReference>
<keyword evidence="3" id="KW-0963">Cytoplasm</keyword>
<evidence type="ECO:0000256" key="1">
    <source>
        <dbReference type="ARBA" id="ARBA00011738"/>
    </source>
</evidence>
<sequence>MSYLTVNKQMDIIRRGSEEIIPEDDLVKKLERSTSTGNPLIVKLGCDPSRPDLHIGHGVVLRKLRHFQDLGHTAVLVIGDFTAMIGDPSGRNKTRPQLTLDEAKANAESYVEQAKAILDIRSVIIKYNSDWLNKMNFNDVVQLASSYTVARMLERDDFTKRFQAEVPISIHEFLYPLAQAQDSVELRADVELGGTDQKFNLLVGRDLQKDHGQEPQCIITTPLLEGTDGVEKMSKSYGNHIGLQDTPEDMYGKTLSISDDMILKWFTLAADADESVTKSVKKRLVDPAVNPMDVKRELARAVVALYYDDETATKAEDHFNTVVVGKGIPDDMPEYTLKGEDLIVNVLFDAGLLKSKGEARRMVKQGAVKLDGKPVDDIQKTLTPNGDQILKVGKRRFLKVTG</sequence>
<dbReference type="EMBL" id="UINC01033028">
    <property type="protein sequence ID" value="SVB21649.1"/>
    <property type="molecule type" value="Genomic_DNA"/>
</dbReference>
<gene>
    <name evidence="13" type="ORF">METZ01_LOCUS174503</name>
</gene>
<dbReference type="CDD" id="cd00805">
    <property type="entry name" value="TyrRS_core"/>
    <property type="match status" value="1"/>
</dbReference>
<dbReference type="Gene3D" id="3.40.50.620">
    <property type="entry name" value="HUPs"/>
    <property type="match status" value="1"/>
</dbReference>
<organism evidence="13">
    <name type="scientific">marine metagenome</name>
    <dbReference type="NCBI Taxonomy" id="408172"/>
    <lineage>
        <taxon>unclassified sequences</taxon>
        <taxon>metagenomes</taxon>
        <taxon>ecological metagenomes</taxon>
    </lineage>
</organism>
<dbReference type="GO" id="GO:0005524">
    <property type="term" value="F:ATP binding"/>
    <property type="evidence" value="ECO:0007669"/>
    <property type="project" value="UniProtKB-KW"/>
</dbReference>
<dbReference type="NCBIfam" id="TIGR00234">
    <property type="entry name" value="tyrS"/>
    <property type="match status" value="1"/>
</dbReference>
<keyword evidence="9" id="KW-0030">Aminoacyl-tRNA synthetase</keyword>
<evidence type="ECO:0000256" key="5">
    <source>
        <dbReference type="ARBA" id="ARBA00022741"/>
    </source>
</evidence>
<dbReference type="InterPro" id="IPR036986">
    <property type="entry name" value="S4_RNA-bd_sf"/>
</dbReference>
<evidence type="ECO:0000313" key="13">
    <source>
        <dbReference type="EMBL" id="SVB21649.1"/>
    </source>
</evidence>
<evidence type="ECO:0000256" key="6">
    <source>
        <dbReference type="ARBA" id="ARBA00022840"/>
    </source>
</evidence>
<dbReference type="InterPro" id="IPR002942">
    <property type="entry name" value="S4_RNA-bd"/>
</dbReference>
<dbReference type="Pfam" id="PF00579">
    <property type="entry name" value="tRNA-synt_1b"/>
    <property type="match status" value="1"/>
</dbReference>
<dbReference type="Pfam" id="PF01479">
    <property type="entry name" value="S4"/>
    <property type="match status" value="1"/>
</dbReference>
<dbReference type="SUPFAM" id="SSF55174">
    <property type="entry name" value="Alpha-L RNA-binding motif"/>
    <property type="match status" value="1"/>
</dbReference>
<dbReference type="FunFam" id="3.40.50.620:FF:000061">
    <property type="entry name" value="Tyrosine--tRNA ligase"/>
    <property type="match status" value="1"/>
</dbReference>
<keyword evidence="7" id="KW-0694">RNA-binding</keyword>
<dbReference type="InterPro" id="IPR024088">
    <property type="entry name" value="Tyr-tRNA-ligase_bac-type"/>
</dbReference>
<evidence type="ECO:0000256" key="9">
    <source>
        <dbReference type="ARBA" id="ARBA00023146"/>
    </source>
</evidence>
<keyword evidence="8" id="KW-0648">Protein biosynthesis</keyword>
<dbReference type="GO" id="GO:0003723">
    <property type="term" value="F:RNA binding"/>
    <property type="evidence" value="ECO:0007669"/>
    <property type="project" value="UniProtKB-KW"/>
</dbReference>
<dbReference type="InterPro" id="IPR014729">
    <property type="entry name" value="Rossmann-like_a/b/a_fold"/>
</dbReference>
<dbReference type="PRINTS" id="PR01040">
    <property type="entry name" value="TRNASYNTHTYR"/>
</dbReference>
<name>A0A382C6Z4_9ZZZZ</name>
<dbReference type="SUPFAM" id="SSF52374">
    <property type="entry name" value="Nucleotidylyl transferase"/>
    <property type="match status" value="1"/>
</dbReference>
<dbReference type="GO" id="GO:0005829">
    <property type="term" value="C:cytosol"/>
    <property type="evidence" value="ECO:0007669"/>
    <property type="project" value="TreeGrafter"/>
</dbReference>
<evidence type="ECO:0000256" key="2">
    <source>
        <dbReference type="ARBA" id="ARBA00013160"/>
    </source>
</evidence>
<dbReference type="GO" id="GO:0006437">
    <property type="term" value="P:tyrosyl-tRNA aminoacylation"/>
    <property type="evidence" value="ECO:0007669"/>
    <property type="project" value="InterPro"/>
</dbReference>
<dbReference type="InterPro" id="IPR002305">
    <property type="entry name" value="aa-tRNA-synth_Ic"/>
</dbReference>
<evidence type="ECO:0000256" key="11">
    <source>
        <dbReference type="ARBA" id="ARBA00048248"/>
    </source>
</evidence>
<dbReference type="FunFam" id="3.10.290.10:FF:000022">
    <property type="entry name" value="Tyrosine--tRNA ligase"/>
    <property type="match status" value="1"/>
</dbReference>
<dbReference type="InterPro" id="IPR024108">
    <property type="entry name" value="Tyr-tRNA-ligase_bac_2"/>
</dbReference>
<evidence type="ECO:0000256" key="10">
    <source>
        <dbReference type="ARBA" id="ARBA00033323"/>
    </source>
</evidence>
<protein>
    <recommendedName>
        <fullName evidence="2">tyrosine--tRNA ligase</fullName>
        <ecNumber evidence="2">6.1.1.1</ecNumber>
    </recommendedName>
    <alternativeName>
        <fullName evidence="10">Tyrosyl-tRNA synthetase</fullName>
    </alternativeName>
</protein>
<dbReference type="PROSITE" id="PS50889">
    <property type="entry name" value="S4"/>
    <property type="match status" value="1"/>
</dbReference>
<dbReference type="SMART" id="SM00363">
    <property type="entry name" value="S4"/>
    <property type="match status" value="1"/>
</dbReference>
<dbReference type="EC" id="6.1.1.1" evidence="2"/>
<dbReference type="AlphaFoldDB" id="A0A382C6Z4"/>